<dbReference type="Proteomes" id="UP000602198">
    <property type="component" value="Unassembled WGS sequence"/>
</dbReference>
<proteinExistence type="predicted"/>
<protein>
    <submittedName>
        <fullName evidence="3">Pyridoxamine 5'-phosphate oxidase family protein</fullName>
    </submittedName>
</protein>
<comment type="caution">
    <text evidence="3">The sequence shown here is derived from an EMBL/GenBank/DDBJ whole genome shotgun (WGS) entry which is preliminary data.</text>
</comment>
<dbReference type="PANTHER" id="PTHR35176:SF6">
    <property type="entry name" value="HEME OXYGENASE HI_0854-RELATED"/>
    <property type="match status" value="1"/>
</dbReference>
<accession>A0ABS1M5E5</accession>
<evidence type="ECO:0000313" key="4">
    <source>
        <dbReference type="Proteomes" id="UP000602198"/>
    </source>
</evidence>
<dbReference type="SUPFAM" id="SSF50475">
    <property type="entry name" value="FMN-binding split barrel"/>
    <property type="match status" value="1"/>
</dbReference>
<dbReference type="InterPro" id="IPR052019">
    <property type="entry name" value="F420H2_bilvrd_red/Heme_oxyg"/>
</dbReference>
<keyword evidence="4" id="KW-1185">Reference proteome</keyword>
<evidence type="ECO:0000256" key="1">
    <source>
        <dbReference type="ARBA" id="ARBA00023002"/>
    </source>
</evidence>
<feature type="domain" description="Pyridoxamine 5'-phosphate oxidase N-terminal" evidence="2">
    <location>
        <begin position="16"/>
        <end position="100"/>
    </location>
</feature>
<dbReference type="EMBL" id="JAERRJ010000002">
    <property type="protein sequence ID" value="MBL1074348.1"/>
    <property type="molecule type" value="Genomic_DNA"/>
</dbReference>
<dbReference type="Pfam" id="PF01243">
    <property type="entry name" value="PNPOx_N"/>
    <property type="match status" value="1"/>
</dbReference>
<dbReference type="InterPro" id="IPR012349">
    <property type="entry name" value="Split_barrel_FMN-bd"/>
</dbReference>
<organism evidence="3 4">
    <name type="scientific">Nocardia acididurans</name>
    <dbReference type="NCBI Taxonomy" id="2802282"/>
    <lineage>
        <taxon>Bacteria</taxon>
        <taxon>Bacillati</taxon>
        <taxon>Actinomycetota</taxon>
        <taxon>Actinomycetes</taxon>
        <taxon>Mycobacteriales</taxon>
        <taxon>Nocardiaceae</taxon>
        <taxon>Nocardia</taxon>
    </lineage>
</organism>
<dbReference type="InterPro" id="IPR011576">
    <property type="entry name" value="Pyridox_Oxase_N"/>
</dbReference>
<keyword evidence="1" id="KW-0560">Oxidoreductase</keyword>
<evidence type="ECO:0000313" key="3">
    <source>
        <dbReference type="EMBL" id="MBL1074348.1"/>
    </source>
</evidence>
<sequence length="146" mass="15871">MATWQEFTTEAPELAAQVRQRFEAHKTHVLATLRRDGSPRVSGSEVTFIGVDLMFGSMPAARKAHDLLRDGRCAIHAHPADGDAKVTGVAKEITGPEKAELGSPVGVHDFRLDLTGATLTTVDEAGELLIIQHWRPGLGIKVTQRR</sequence>
<reference evidence="3 4" key="1">
    <citation type="submission" date="2021-01" db="EMBL/GenBank/DDBJ databases">
        <title>WGS of actinomycetes isolated from Thailand.</title>
        <authorList>
            <person name="Thawai C."/>
        </authorList>
    </citation>
    <scope>NUCLEOTIDE SEQUENCE [LARGE SCALE GENOMIC DNA]</scope>
    <source>
        <strain evidence="3 4">LPG 2</strain>
    </source>
</reference>
<evidence type="ECO:0000259" key="2">
    <source>
        <dbReference type="Pfam" id="PF01243"/>
    </source>
</evidence>
<dbReference type="PANTHER" id="PTHR35176">
    <property type="entry name" value="HEME OXYGENASE HI_0854-RELATED"/>
    <property type="match status" value="1"/>
</dbReference>
<name>A0ABS1M5E5_9NOCA</name>
<dbReference type="Gene3D" id="2.30.110.10">
    <property type="entry name" value="Electron Transport, Fmn-binding Protein, Chain A"/>
    <property type="match status" value="1"/>
</dbReference>
<gene>
    <name evidence="3" type="ORF">JK358_08050</name>
</gene>
<dbReference type="RefSeq" id="WP_201945144.1">
    <property type="nucleotide sequence ID" value="NZ_JAERRJ010000002.1"/>
</dbReference>